<feature type="region of interest" description="Disordered" evidence="1">
    <location>
        <begin position="40"/>
        <end position="67"/>
    </location>
</feature>
<sequence>MHHPTHFRERLRQGAQLLAVVGFATLVMFLLNLLLGEQHGPAKHLSDPDAVQPVSSPPPPQAPRQVI</sequence>
<evidence type="ECO:0000313" key="4">
    <source>
        <dbReference type="Proteomes" id="UP001548590"/>
    </source>
</evidence>
<protein>
    <recommendedName>
        <fullName evidence="5">Energy transducer TonB</fullName>
    </recommendedName>
</protein>
<dbReference type="Proteomes" id="UP001548590">
    <property type="component" value="Unassembled WGS sequence"/>
</dbReference>
<dbReference type="EMBL" id="JBEWLZ010000020">
    <property type="protein sequence ID" value="MET1492060.1"/>
    <property type="molecule type" value="Genomic_DNA"/>
</dbReference>
<keyword evidence="2" id="KW-1133">Transmembrane helix</keyword>
<proteinExistence type="predicted"/>
<gene>
    <name evidence="3" type="ORF">ABVT11_19630</name>
</gene>
<feature type="compositionally biased region" description="Pro residues" evidence="1">
    <location>
        <begin position="55"/>
        <end position="67"/>
    </location>
</feature>
<accession>A0ABV2CVW1</accession>
<evidence type="ECO:0008006" key="5">
    <source>
        <dbReference type="Google" id="ProtNLM"/>
    </source>
</evidence>
<evidence type="ECO:0000256" key="1">
    <source>
        <dbReference type="SAM" id="MobiDB-lite"/>
    </source>
</evidence>
<keyword evidence="2" id="KW-0472">Membrane</keyword>
<dbReference type="RefSeq" id="WP_345930410.1">
    <property type="nucleotide sequence ID" value="NZ_JBDIVF010000017.1"/>
</dbReference>
<feature type="transmembrane region" description="Helical" evidence="2">
    <location>
        <begin position="15"/>
        <end position="35"/>
    </location>
</feature>
<reference evidence="3 4" key="1">
    <citation type="submission" date="2024-07" db="EMBL/GenBank/DDBJ databases">
        <title>Uliginosibacterium paludis KCTC:42655.</title>
        <authorList>
            <person name="Kim M.K."/>
        </authorList>
    </citation>
    <scope>NUCLEOTIDE SEQUENCE [LARGE SCALE GENOMIC DNA]</scope>
    <source>
        <strain evidence="3 4">KCTC 42655</strain>
    </source>
</reference>
<evidence type="ECO:0000256" key="2">
    <source>
        <dbReference type="SAM" id="Phobius"/>
    </source>
</evidence>
<keyword evidence="2" id="KW-0812">Transmembrane</keyword>
<organism evidence="3 4">
    <name type="scientific">Uliginosibacterium paludis</name>
    <dbReference type="NCBI Taxonomy" id="1615952"/>
    <lineage>
        <taxon>Bacteria</taxon>
        <taxon>Pseudomonadati</taxon>
        <taxon>Pseudomonadota</taxon>
        <taxon>Betaproteobacteria</taxon>
        <taxon>Rhodocyclales</taxon>
        <taxon>Zoogloeaceae</taxon>
        <taxon>Uliginosibacterium</taxon>
    </lineage>
</organism>
<keyword evidence="4" id="KW-1185">Reference proteome</keyword>
<name>A0ABV2CVW1_9RHOO</name>
<evidence type="ECO:0000313" key="3">
    <source>
        <dbReference type="EMBL" id="MET1492060.1"/>
    </source>
</evidence>
<comment type="caution">
    <text evidence="3">The sequence shown here is derived from an EMBL/GenBank/DDBJ whole genome shotgun (WGS) entry which is preliminary data.</text>
</comment>